<accession>A0ABS4G4V2</accession>
<protein>
    <submittedName>
        <fullName evidence="2">Membrane protein</fullName>
    </submittedName>
</protein>
<keyword evidence="1" id="KW-0812">Transmembrane</keyword>
<organism evidence="2 3">
    <name type="scientific">Youngiibacter multivorans</name>
    <dbReference type="NCBI Taxonomy" id="937251"/>
    <lineage>
        <taxon>Bacteria</taxon>
        <taxon>Bacillati</taxon>
        <taxon>Bacillota</taxon>
        <taxon>Clostridia</taxon>
        <taxon>Eubacteriales</taxon>
        <taxon>Clostridiaceae</taxon>
        <taxon>Youngiibacter</taxon>
    </lineage>
</organism>
<dbReference type="EMBL" id="JAGGKC010000016">
    <property type="protein sequence ID" value="MBP1919585.1"/>
    <property type="molecule type" value="Genomic_DNA"/>
</dbReference>
<dbReference type="RefSeq" id="WP_209459780.1">
    <property type="nucleotide sequence ID" value="NZ_JAGGKC010000016.1"/>
</dbReference>
<feature type="transmembrane region" description="Helical" evidence="1">
    <location>
        <begin position="110"/>
        <end position="129"/>
    </location>
</feature>
<reference evidence="2 3" key="1">
    <citation type="submission" date="2021-03" db="EMBL/GenBank/DDBJ databases">
        <title>Genomic Encyclopedia of Type Strains, Phase IV (KMG-IV): sequencing the most valuable type-strain genomes for metagenomic binning, comparative biology and taxonomic classification.</title>
        <authorList>
            <person name="Goeker M."/>
        </authorList>
    </citation>
    <scope>NUCLEOTIDE SEQUENCE [LARGE SCALE GENOMIC DNA]</scope>
    <source>
        <strain evidence="2 3">DSM 6139</strain>
    </source>
</reference>
<evidence type="ECO:0000256" key="1">
    <source>
        <dbReference type="SAM" id="Phobius"/>
    </source>
</evidence>
<sequence length="254" mass="29768">MGISIHILILLFLLYSAMGWMLEVAFHYYKKRRFVNRGFLKGPFCPIYGTGAILMMVAVGPYRDYPVVFALGAFIVPTILELVVGIVLMKLFKARWWNYSGCRFNYRGFICLRFSLMWGMFSYVFIGWLNPIAERTIDSLPPDLTRLSAVMLFSLFAVDTVFTVYKLIDFKSGLEAVKVEKDEILLMLSAKYDRAENALRTKVKFYNNHIDQFIMRQKRFIDSYPELTSAYFKDVLEDIRDNVSRVKEKIRNRR</sequence>
<keyword evidence="1" id="KW-0472">Membrane</keyword>
<feature type="transmembrane region" description="Helical" evidence="1">
    <location>
        <begin position="65"/>
        <end position="89"/>
    </location>
</feature>
<feature type="transmembrane region" description="Helical" evidence="1">
    <location>
        <begin position="38"/>
        <end position="59"/>
    </location>
</feature>
<dbReference type="InterPro" id="IPR010540">
    <property type="entry name" value="CmpB_TMEM229"/>
</dbReference>
<proteinExistence type="predicted"/>
<feature type="transmembrane region" description="Helical" evidence="1">
    <location>
        <begin position="6"/>
        <end position="26"/>
    </location>
</feature>
<dbReference type="Proteomes" id="UP001519271">
    <property type="component" value="Unassembled WGS sequence"/>
</dbReference>
<dbReference type="Pfam" id="PF06541">
    <property type="entry name" value="ABC_trans_CmpB"/>
    <property type="match status" value="1"/>
</dbReference>
<gene>
    <name evidence="2" type="ORF">J2Z34_002074</name>
</gene>
<evidence type="ECO:0000313" key="2">
    <source>
        <dbReference type="EMBL" id="MBP1919585.1"/>
    </source>
</evidence>
<keyword evidence="3" id="KW-1185">Reference proteome</keyword>
<comment type="caution">
    <text evidence="2">The sequence shown here is derived from an EMBL/GenBank/DDBJ whole genome shotgun (WGS) entry which is preliminary data.</text>
</comment>
<feature type="transmembrane region" description="Helical" evidence="1">
    <location>
        <begin position="149"/>
        <end position="168"/>
    </location>
</feature>
<name>A0ABS4G4V2_9CLOT</name>
<evidence type="ECO:0000313" key="3">
    <source>
        <dbReference type="Proteomes" id="UP001519271"/>
    </source>
</evidence>
<keyword evidence="1" id="KW-1133">Transmembrane helix</keyword>